<keyword evidence="1 6" id="KW-0963">Cytoplasm</keyword>
<dbReference type="InterPro" id="IPR001537">
    <property type="entry name" value="SpoU_MeTrfase"/>
</dbReference>
<dbReference type="OrthoDB" id="9789043at2"/>
<dbReference type="SUPFAM" id="SSF75217">
    <property type="entry name" value="alpha/beta knot"/>
    <property type="match status" value="1"/>
</dbReference>
<name>A0A1W2ARI8_9BURK</name>
<dbReference type="AlphaFoldDB" id="A0A1W2ARI8"/>
<dbReference type="GO" id="GO:0003723">
    <property type="term" value="F:RNA binding"/>
    <property type="evidence" value="ECO:0007669"/>
    <property type="project" value="InterPro"/>
</dbReference>
<dbReference type="RefSeq" id="WP_084283958.1">
    <property type="nucleotide sequence ID" value="NZ_FWXJ01000010.1"/>
</dbReference>
<dbReference type="PIRSF" id="PIRSF029256">
    <property type="entry name" value="SpoU_TrmH_prd"/>
    <property type="match status" value="1"/>
</dbReference>
<dbReference type="STRING" id="1938817.SAMN06296008_11043"/>
<keyword evidence="2 6" id="KW-0489">Methyltransferase</keyword>
<dbReference type="FunFam" id="3.40.1280.10:FF:000002">
    <property type="entry name" value="Peptidylprolyl isomerase"/>
    <property type="match status" value="1"/>
</dbReference>
<organism evidence="9 10">
    <name type="scientific">Polynucleobacter kasalickyi</name>
    <dbReference type="NCBI Taxonomy" id="1938817"/>
    <lineage>
        <taxon>Bacteria</taxon>
        <taxon>Pseudomonadati</taxon>
        <taxon>Pseudomonadota</taxon>
        <taxon>Betaproteobacteria</taxon>
        <taxon>Burkholderiales</taxon>
        <taxon>Burkholderiaceae</taxon>
        <taxon>Polynucleobacter</taxon>
    </lineage>
</organism>
<keyword evidence="5 6" id="KW-0819">tRNA processing</keyword>
<dbReference type="Proteomes" id="UP000192708">
    <property type="component" value="Unassembled WGS sequence"/>
</dbReference>
<feature type="binding site" evidence="6 7">
    <location>
        <position position="124"/>
    </location>
    <ligand>
        <name>S-adenosyl-L-methionine</name>
        <dbReference type="ChEBI" id="CHEBI:59789"/>
    </ligand>
</feature>
<dbReference type="Gene3D" id="3.40.1280.10">
    <property type="match status" value="1"/>
</dbReference>
<reference evidence="9 10" key="1">
    <citation type="submission" date="2017-04" db="EMBL/GenBank/DDBJ databases">
        <authorList>
            <person name="Afonso C.L."/>
            <person name="Miller P.J."/>
            <person name="Scott M.A."/>
            <person name="Spackman E."/>
            <person name="Goraichik I."/>
            <person name="Dimitrov K.M."/>
            <person name="Suarez D.L."/>
            <person name="Swayne D.E."/>
        </authorList>
    </citation>
    <scope>NUCLEOTIDE SEQUENCE [LARGE SCALE GENOMIC DNA]</scope>
    <source>
        <strain evidence="9 10">VK13</strain>
    </source>
</reference>
<dbReference type="EC" id="2.1.1.207" evidence="6"/>
<feature type="binding site" evidence="6 7">
    <location>
        <position position="102"/>
    </location>
    <ligand>
        <name>S-adenosyl-L-methionine</name>
        <dbReference type="ChEBI" id="CHEBI:59789"/>
    </ligand>
</feature>
<evidence type="ECO:0000256" key="5">
    <source>
        <dbReference type="ARBA" id="ARBA00022694"/>
    </source>
</evidence>
<comment type="catalytic activity">
    <reaction evidence="6">
        <text>5-carboxymethylaminomethyluridine(34) in tRNA(Leu) + S-adenosyl-L-methionine = 5-carboxymethylaminomethyl-2'-O-methyluridine(34) in tRNA(Leu) + S-adenosyl-L-homocysteine + H(+)</text>
        <dbReference type="Rhea" id="RHEA:43088"/>
        <dbReference type="Rhea" id="RHEA-COMP:10333"/>
        <dbReference type="Rhea" id="RHEA-COMP:10334"/>
        <dbReference type="ChEBI" id="CHEBI:15378"/>
        <dbReference type="ChEBI" id="CHEBI:57856"/>
        <dbReference type="ChEBI" id="CHEBI:59789"/>
        <dbReference type="ChEBI" id="CHEBI:74508"/>
        <dbReference type="ChEBI" id="CHEBI:74511"/>
        <dbReference type="EC" id="2.1.1.207"/>
    </reaction>
</comment>
<dbReference type="GO" id="GO:0141098">
    <property type="term" value="F:tRNA (cytidine(34)-2'-O)-methyltransferase activity"/>
    <property type="evidence" value="ECO:0007669"/>
    <property type="project" value="RHEA"/>
</dbReference>
<evidence type="ECO:0000256" key="7">
    <source>
        <dbReference type="PIRSR" id="PIRSR029256-1"/>
    </source>
</evidence>
<feature type="domain" description="tRNA/rRNA methyltransferase SpoU type" evidence="8">
    <location>
        <begin position="2"/>
        <end position="144"/>
    </location>
</feature>
<dbReference type="GO" id="GO:0042802">
    <property type="term" value="F:identical protein binding"/>
    <property type="evidence" value="ECO:0007669"/>
    <property type="project" value="UniProtKB-ARBA"/>
</dbReference>
<evidence type="ECO:0000256" key="2">
    <source>
        <dbReference type="ARBA" id="ARBA00022603"/>
    </source>
</evidence>
<evidence type="ECO:0000313" key="10">
    <source>
        <dbReference type="Proteomes" id="UP000192708"/>
    </source>
</evidence>
<evidence type="ECO:0000256" key="1">
    <source>
        <dbReference type="ARBA" id="ARBA00022490"/>
    </source>
</evidence>
<dbReference type="InterPro" id="IPR029026">
    <property type="entry name" value="tRNA_m1G_MTases_N"/>
</dbReference>
<comment type="similarity">
    <text evidence="6">Belongs to the class IV-like SAM-binding methyltransferase superfamily. RNA methyltransferase TrmH family. TrmL subfamily.</text>
</comment>
<comment type="subcellular location">
    <subcellularLocation>
        <location evidence="6">Cytoplasm</location>
    </subcellularLocation>
</comment>
<proteinExistence type="inferred from homology"/>
<dbReference type="CDD" id="cd18094">
    <property type="entry name" value="SpoU-like_TrmL"/>
    <property type="match status" value="1"/>
</dbReference>
<accession>A0A1W2ARI8</accession>
<feature type="binding site" evidence="6 7">
    <location>
        <position position="80"/>
    </location>
    <ligand>
        <name>S-adenosyl-L-methionine</name>
        <dbReference type="ChEBI" id="CHEBI:59789"/>
    </ligand>
</feature>
<dbReference type="PANTHER" id="PTHR42971">
    <property type="entry name" value="TRNA (CYTIDINE(34)-2'-O)-METHYLTRANSFERASE"/>
    <property type="match status" value="1"/>
</dbReference>
<dbReference type="Pfam" id="PF00588">
    <property type="entry name" value="SpoU_methylase"/>
    <property type="match status" value="1"/>
</dbReference>
<dbReference type="HAMAP" id="MF_01885">
    <property type="entry name" value="tRNA_methyltr_TrmL"/>
    <property type="match status" value="1"/>
</dbReference>
<evidence type="ECO:0000313" key="9">
    <source>
        <dbReference type="EMBL" id="SMC63305.1"/>
    </source>
</evidence>
<dbReference type="GO" id="GO:0141102">
    <property type="term" value="F:tRNA (5-carboxymethylaminomethyluridine(34)-2'-O)-methyltransferase activity"/>
    <property type="evidence" value="ECO:0007669"/>
    <property type="project" value="RHEA"/>
</dbReference>
<protein>
    <recommendedName>
        <fullName evidence="6">tRNA (cytidine(34)-2'-O)-methyltransferase</fullName>
        <ecNumber evidence="6">2.1.1.207</ecNumber>
    </recommendedName>
    <alternativeName>
        <fullName evidence="6">tRNA (cytidine/uridine-2'-O-)-methyltransferase TrmL</fullName>
    </alternativeName>
</protein>
<feature type="binding site" evidence="6 7">
    <location>
        <position position="132"/>
    </location>
    <ligand>
        <name>S-adenosyl-L-methionine</name>
        <dbReference type="ChEBI" id="CHEBI:59789"/>
    </ligand>
</feature>
<sequence>MFNIVLVHPEIPANTGNIIRLSANTGCTLHLIEPLGFLLESSKLKRAGLDYHEFANLQVHKSWLDFISTVQPRPEQMHALTTKSSHSIAKATFKVGDFLIFGNETSGLPEEVRSQISLTNRWRLPMMPESRSLNLSNSVAVVTYEAWRQHAFQNGL</sequence>
<comment type="subunit">
    <text evidence="6">Homodimer.</text>
</comment>
<comment type="catalytic activity">
    <reaction evidence="6">
        <text>cytidine(34) in tRNA + S-adenosyl-L-methionine = 2'-O-methylcytidine(34) in tRNA + S-adenosyl-L-homocysteine + H(+)</text>
        <dbReference type="Rhea" id="RHEA:43084"/>
        <dbReference type="Rhea" id="RHEA-COMP:10331"/>
        <dbReference type="Rhea" id="RHEA-COMP:10332"/>
        <dbReference type="ChEBI" id="CHEBI:15378"/>
        <dbReference type="ChEBI" id="CHEBI:57856"/>
        <dbReference type="ChEBI" id="CHEBI:59789"/>
        <dbReference type="ChEBI" id="CHEBI:74495"/>
        <dbReference type="ChEBI" id="CHEBI:82748"/>
        <dbReference type="EC" id="2.1.1.207"/>
    </reaction>
</comment>
<dbReference type="PANTHER" id="PTHR42971:SF1">
    <property type="entry name" value="TRNA (CYTIDINE(34)-2'-O)-METHYLTRANSFERASE"/>
    <property type="match status" value="1"/>
</dbReference>
<dbReference type="EMBL" id="FWXJ01000010">
    <property type="protein sequence ID" value="SMC63305.1"/>
    <property type="molecule type" value="Genomic_DNA"/>
</dbReference>
<dbReference type="GO" id="GO:0002130">
    <property type="term" value="P:wobble position ribose methylation"/>
    <property type="evidence" value="ECO:0007669"/>
    <property type="project" value="TreeGrafter"/>
</dbReference>
<evidence type="ECO:0000259" key="8">
    <source>
        <dbReference type="Pfam" id="PF00588"/>
    </source>
</evidence>
<evidence type="ECO:0000256" key="6">
    <source>
        <dbReference type="HAMAP-Rule" id="MF_01885"/>
    </source>
</evidence>
<dbReference type="InterPro" id="IPR029028">
    <property type="entry name" value="Alpha/beta_knot_MTases"/>
</dbReference>
<keyword evidence="10" id="KW-1185">Reference proteome</keyword>
<keyword evidence="4 6" id="KW-0949">S-adenosyl-L-methionine</keyword>
<comment type="function">
    <text evidence="6">Methylates the ribose at the nucleotide 34 wobble position in the two leucyl isoacceptors tRNA(Leu)(CmAA) and tRNA(Leu)(cmnm5UmAA). Catalyzes the methyl transfer from S-adenosyl-L-methionine to the 2'-OH of the wobble nucleotide.</text>
</comment>
<evidence type="ECO:0000256" key="3">
    <source>
        <dbReference type="ARBA" id="ARBA00022679"/>
    </source>
</evidence>
<dbReference type="InterPro" id="IPR016914">
    <property type="entry name" value="TrmL"/>
</dbReference>
<dbReference type="GO" id="GO:0005737">
    <property type="term" value="C:cytoplasm"/>
    <property type="evidence" value="ECO:0007669"/>
    <property type="project" value="UniProtKB-SubCell"/>
</dbReference>
<keyword evidence="3 6" id="KW-0808">Transferase</keyword>
<evidence type="ECO:0000256" key="4">
    <source>
        <dbReference type="ARBA" id="ARBA00022691"/>
    </source>
</evidence>
<gene>
    <name evidence="6" type="primary">trmL</name>
    <name evidence="9" type="ORF">SAMN06296008_11043</name>
</gene>